<dbReference type="AlphaFoldDB" id="A0A2N5SLY9"/>
<accession>A0A2N5SLY9</accession>
<evidence type="ECO:0000313" key="1">
    <source>
        <dbReference type="EMBL" id="PLW14256.1"/>
    </source>
</evidence>
<dbReference type="EMBL" id="PGCJ01000926">
    <property type="protein sequence ID" value="PLW14256.1"/>
    <property type="molecule type" value="Genomic_DNA"/>
</dbReference>
<reference evidence="1 2" key="1">
    <citation type="submission" date="2017-11" db="EMBL/GenBank/DDBJ databases">
        <title>De novo assembly and phasing of dikaryotic genomes from two isolates of Puccinia coronata f. sp. avenae, the causal agent of oat crown rust.</title>
        <authorList>
            <person name="Miller M.E."/>
            <person name="Zhang Y."/>
            <person name="Omidvar V."/>
            <person name="Sperschneider J."/>
            <person name="Schwessinger B."/>
            <person name="Raley C."/>
            <person name="Palmer J.M."/>
            <person name="Garnica D."/>
            <person name="Upadhyaya N."/>
            <person name="Rathjen J."/>
            <person name="Taylor J.M."/>
            <person name="Park R.F."/>
            <person name="Dodds P.N."/>
            <person name="Hirsch C.D."/>
            <person name="Kianian S.F."/>
            <person name="Figueroa M."/>
        </authorList>
    </citation>
    <scope>NUCLEOTIDE SEQUENCE [LARGE SCALE GENOMIC DNA]</scope>
    <source>
        <strain evidence="1">12NC29</strain>
    </source>
</reference>
<protein>
    <submittedName>
        <fullName evidence="1">Uncharacterized protein</fullName>
    </submittedName>
</protein>
<gene>
    <name evidence="1" type="ORF">PCANC_14498</name>
</gene>
<dbReference type="Proteomes" id="UP000235388">
    <property type="component" value="Unassembled WGS sequence"/>
</dbReference>
<evidence type="ECO:0000313" key="2">
    <source>
        <dbReference type="Proteomes" id="UP000235388"/>
    </source>
</evidence>
<comment type="caution">
    <text evidence="1">The sequence shown here is derived from an EMBL/GenBank/DDBJ whole genome shotgun (WGS) entry which is preliminary data.</text>
</comment>
<sequence>MPNISDLPLEILDLIFSQVIGKRVRRGDEGGSQTAGLRLVCRAWADWLYEHHLYRLLTFADASEPLAFISLLGRRSKILPPAKCQHLEVHKIWTSEDPPPSDERNWINLKIVENLLDLFINLITLELGFLDFFNLPSQLIKAIGRFKGLQTLYLCYTYWRRCELDSTVAMDDPTWFNSLIMEVQTLKSLRLSLPLSLPCKPDPIKMAGTQYPSITHLTVNIGHLSLEVLLALCTAFKPTLKLLSIFDTALETDVQLLLPIYETLPKATDACNK</sequence>
<keyword evidence="2" id="KW-1185">Reference proteome</keyword>
<name>A0A2N5SLY9_9BASI</name>
<proteinExistence type="predicted"/>
<organism evidence="1 2">
    <name type="scientific">Puccinia coronata f. sp. avenae</name>
    <dbReference type="NCBI Taxonomy" id="200324"/>
    <lineage>
        <taxon>Eukaryota</taxon>
        <taxon>Fungi</taxon>
        <taxon>Dikarya</taxon>
        <taxon>Basidiomycota</taxon>
        <taxon>Pucciniomycotina</taxon>
        <taxon>Pucciniomycetes</taxon>
        <taxon>Pucciniales</taxon>
        <taxon>Pucciniaceae</taxon>
        <taxon>Puccinia</taxon>
    </lineage>
</organism>